<dbReference type="Gene3D" id="1.10.287.720">
    <property type="entry name" value="Pollen allergen ole e 6"/>
    <property type="match status" value="1"/>
</dbReference>
<protein>
    <recommendedName>
        <fullName evidence="4">Major pollen allergen Ole e 6-like</fullName>
    </recommendedName>
</protein>
<name>A0A7J7CS05_TRIWF</name>
<keyword evidence="1" id="KW-0732">Signal</keyword>
<accession>A0A7J7CS05</accession>
<dbReference type="InterPro" id="IPR015333">
    <property type="entry name" value="Pollen_allergen_ole-e-6"/>
</dbReference>
<dbReference type="SUPFAM" id="SSF111388">
    <property type="entry name" value="Pollen allergen ole e 6"/>
    <property type="match status" value="1"/>
</dbReference>
<dbReference type="PANTHER" id="PTHR35632">
    <property type="entry name" value="MAJOR POLLEN ALLERGEN OLE E 6-LIKE"/>
    <property type="match status" value="1"/>
</dbReference>
<proteinExistence type="predicted"/>
<dbReference type="InterPro" id="IPR036466">
    <property type="entry name" value="Pollen_allergen_ole-e-6_sf"/>
</dbReference>
<comment type="caution">
    <text evidence="2">The sequence shown here is derived from an EMBL/GenBank/DDBJ whole genome shotgun (WGS) entry which is preliminary data.</text>
</comment>
<dbReference type="PANTHER" id="PTHR35632:SF7">
    <property type="entry name" value="MAJOR POLLEN ALLERGEN OLE E 6-LIKE"/>
    <property type="match status" value="1"/>
</dbReference>
<dbReference type="InParanoid" id="A0A7J7CS05"/>
<sequence length="72" mass="7638">MANKLAALLVLCLVLVAAVGVPKANADEFADCFNSCEKECKTEGNGHTTCEMKCDTDCSDKAFAAKLNIKIP</sequence>
<organism evidence="2 3">
    <name type="scientific">Tripterygium wilfordii</name>
    <name type="common">Thunder God vine</name>
    <dbReference type="NCBI Taxonomy" id="458696"/>
    <lineage>
        <taxon>Eukaryota</taxon>
        <taxon>Viridiplantae</taxon>
        <taxon>Streptophyta</taxon>
        <taxon>Embryophyta</taxon>
        <taxon>Tracheophyta</taxon>
        <taxon>Spermatophyta</taxon>
        <taxon>Magnoliopsida</taxon>
        <taxon>eudicotyledons</taxon>
        <taxon>Gunneridae</taxon>
        <taxon>Pentapetalae</taxon>
        <taxon>rosids</taxon>
        <taxon>fabids</taxon>
        <taxon>Celastrales</taxon>
        <taxon>Celastraceae</taxon>
        <taxon>Tripterygium</taxon>
    </lineage>
</organism>
<evidence type="ECO:0000313" key="3">
    <source>
        <dbReference type="Proteomes" id="UP000593562"/>
    </source>
</evidence>
<feature type="chain" id="PRO_5029843843" description="Major pollen allergen Ole e 6-like" evidence="1">
    <location>
        <begin position="27"/>
        <end position="72"/>
    </location>
</feature>
<keyword evidence="3" id="KW-1185">Reference proteome</keyword>
<dbReference type="EMBL" id="JAAARO010000014">
    <property type="protein sequence ID" value="KAF5736885.1"/>
    <property type="molecule type" value="Genomic_DNA"/>
</dbReference>
<feature type="signal peptide" evidence="1">
    <location>
        <begin position="1"/>
        <end position="26"/>
    </location>
</feature>
<evidence type="ECO:0008006" key="4">
    <source>
        <dbReference type="Google" id="ProtNLM"/>
    </source>
</evidence>
<dbReference type="AlphaFoldDB" id="A0A7J7CS05"/>
<dbReference type="Proteomes" id="UP000593562">
    <property type="component" value="Unassembled WGS sequence"/>
</dbReference>
<dbReference type="Pfam" id="PF09253">
    <property type="entry name" value="Ole_e_6"/>
    <property type="match status" value="1"/>
</dbReference>
<evidence type="ECO:0000256" key="1">
    <source>
        <dbReference type="SAM" id="SignalP"/>
    </source>
</evidence>
<gene>
    <name evidence="2" type="ORF">HS088_TW14G01040</name>
</gene>
<evidence type="ECO:0000313" key="2">
    <source>
        <dbReference type="EMBL" id="KAF5736885.1"/>
    </source>
</evidence>
<reference evidence="2 3" key="1">
    <citation type="journal article" date="2020" name="Nat. Commun.">
        <title>Genome of Tripterygium wilfordii and identification of cytochrome P450 involved in triptolide biosynthesis.</title>
        <authorList>
            <person name="Tu L."/>
            <person name="Su P."/>
            <person name="Zhang Z."/>
            <person name="Gao L."/>
            <person name="Wang J."/>
            <person name="Hu T."/>
            <person name="Zhou J."/>
            <person name="Zhang Y."/>
            <person name="Zhao Y."/>
            <person name="Liu Y."/>
            <person name="Song Y."/>
            <person name="Tong Y."/>
            <person name="Lu Y."/>
            <person name="Yang J."/>
            <person name="Xu C."/>
            <person name="Jia M."/>
            <person name="Peters R.J."/>
            <person name="Huang L."/>
            <person name="Gao W."/>
        </authorList>
    </citation>
    <scope>NUCLEOTIDE SEQUENCE [LARGE SCALE GENOMIC DNA]</scope>
    <source>
        <strain evidence="3">cv. XIE 37</strain>
        <tissue evidence="2">Leaf</tissue>
    </source>
</reference>